<dbReference type="RefSeq" id="WP_095747217.1">
    <property type="nucleotide sequence ID" value="NZ_CP023284.1"/>
</dbReference>
<organism evidence="3 4">
    <name type="scientific">Variovorax boronicumulans</name>
    <dbReference type="NCBI Taxonomy" id="436515"/>
    <lineage>
        <taxon>Bacteria</taxon>
        <taxon>Pseudomonadati</taxon>
        <taxon>Pseudomonadota</taxon>
        <taxon>Betaproteobacteria</taxon>
        <taxon>Burkholderiales</taxon>
        <taxon>Comamonadaceae</taxon>
        <taxon>Variovorax</taxon>
    </lineage>
</organism>
<evidence type="ECO:0000256" key="2">
    <source>
        <dbReference type="SAM" id="SignalP"/>
    </source>
</evidence>
<sequence>MPKIRALKSLLLALWAIVLVGTLTTGCDAKEATPPAAEENEIGLQVEGLNYSGVPIGVFYVNDQWAGNVGMYAGGRSVATSIGLPKVWRPGLKVTIKWRNDVLYAKDPQGLYTHVLEIPPYGDMLQGSLWVAFLPNDQIQIYASNYGPGHLQFPNRDLINPRDYCLIRPACHDKYYPQARVPELWEVYSPFRLSDPPTEQERQEAMRQSPELKELSLKP</sequence>
<reference evidence="3 4" key="1">
    <citation type="submission" date="2017-09" db="EMBL/GenBank/DDBJ databases">
        <title>The diverse metabolic capabilities of V. boronicumulans make it an excellent choice for continued studies on novel biodegradation.</title>
        <authorList>
            <person name="Sun S."/>
        </authorList>
    </citation>
    <scope>NUCLEOTIDE SEQUENCE [LARGE SCALE GENOMIC DNA]</scope>
    <source>
        <strain evidence="3 4">J1</strain>
    </source>
</reference>
<evidence type="ECO:0008006" key="5">
    <source>
        <dbReference type="Google" id="ProtNLM"/>
    </source>
</evidence>
<accession>A0A250DSR2</accession>
<gene>
    <name evidence="3" type="ORF">CKY39_31690</name>
</gene>
<evidence type="ECO:0000313" key="4">
    <source>
        <dbReference type="Proteomes" id="UP000217154"/>
    </source>
</evidence>
<protein>
    <recommendedName>
        <fullName evidence="5">DUF3304 domain-containing protein</fullName>
    </recommendedName>
</protein>
<dbReference type="InterPro" id="IPR021733">
    <property type="entry name" value="DUF3304"/>
</dbReference>
<dbReference type="KEGG" id="vbo:CKY39_31690"/>
<dbReference type="PROSITE" id="PS51257">
    <property type="entry name" value="PROKAR_LIPOPROTEIN"/>
    <property type="match status" value="1"/>
</dbReference>
<feature type="chain" id="PRO_5012896858" description="DUF3304 domain-containing protein" evidence="2">
    <location>
        <begin position="30"/>
        <end position="219"/>
    </location>
</feature>
<dbReference type="AlphaFoldDB" id="A0A250DSR2"/>
<keyword evidence="2" id="KW-0732">Signal</keyword>
<feature type="region of interest" description="Disordered" evidence="1">
    <location>
        <begin position="194"/>
        <end position="219"/>
    </location>
</feature>
<name>A0A250DSR2_9BURK</name>
<dbReference type="Proteomes" id="UP000217154">
    <property type="component" value="Chromosome"/>
</dbReference>
<dbReference type="Pfam" id="PF11745">
    <property type="entry name" value="DUF3304"/>
    <property type="match status" value="1"/>
</dbReference>
<evidence type="ECO:0000256" key="1">
    <source>
        <dbReference type="SAM" id="MobiDB-lite"/>
    </source>
</evidence>
<feature type="compositionally biased region" description="Basic and acidic residues" evidence="1">
    <location>
        <begin position="199"/>
        <end position="219"/>
    </location>
</feature>
<dbReference type="EMBL" id="CP023284">
    <property type="protein sequence ID" value="ATA57282.1"/>
    <property type="molecule type" value="Genomic_DNA"/>
</dbReference>
<proteinExistence type="predicted"/>
<feature type="signal peptide" evidence="2">
    <location>
        <begin position="1"/>
        <end position="29"/>
    </location>
</feature>
<evidence type="ECO:0000313" key="3">
    <source>
        <dbReference type="EMBL" id="ATA57282.1"/>
    </source>
</evidence>